<dbReference type="InterPro" id="IPR000719">
    <property type="entry name" value="Prot_kinase_dom"/>
</dbReference>
<dbReference type="InterPro" id="IPR017441">
    <property type="entry name" value="Protein_kinase_ATP_BS"/>
</dbReference>
<evidence type="ECO:0000313" key="3">
    <source>
        <dbReference type="EMBL" id="TBU00035.1"/>
    </source>
</evidence>
<dbReference type="PROSITE" id="PS00107">
    <property type="entry name" value="PROTEIN_KINASE_ATP"/>
    <property type="match status" value="1"/>
</dbReference>
<dbReference type="GO" id="GO:0004674">
    <property type="term" value="F:protein serine/threonine kinase activity"/>
    <property type="evidence" value="ECO:0007669"/>
    <property type="project" value="UniProtKB-KW"/>
</dbReference>
<keyword evidence="3" id="KW-0418">Kinase</keyword>
<evidence type="ECO:0000259" key="2">
    <source>
        <dbReference type="PROSITE" id="PS50011"/>
    </source>
</evidence>
<evidence type="ECO:0000313" key="4">
    <source>
        <dbReference type="Proteomes" id="UP000292362"/>
    </source>
</evidence>
<keyword evidence="3" id="KW-0723">Serine/threonine-protein kinase</keyword>
<dbReference type="AlphaFoldDB" id="A0A4Q9KZE3"/>
<dbReference type="CDD" id="cd14016">
    <property type="entry name" value="STKc_CK1"/>
    <property type="match status" value="1"/>
</dbReference>
<dbReference type="GO" id="GO:0005524">
    <property type="term" value="F:ATP binding"/>
    <property type="evidence" value="ECO:0007669"/>
    <property type="project" value="UniProtKB-UniRule"/>
</dbReference>
<feature type="domain" description="Protein kinase" evidence="2">
    <location>
        <begin position="12"/>
        <end position="278"/>
    </location>
</feature>
<dbReference type="InterPro" id="IPR011009">
    <property type="entry name" value="Kinase-like_dom_sf"/>
</dbReference>
<dbReference type="Pfam" id="PF00069">
    <property type="entry name" value="Pkinase"/>
    <property type="match status" value="1"/>
</dbReference>
<dbReference type="VEuPathDB" id="MicrosporidiaDB:CWI37_1133p0020"/>
<feature type="binding site" evidence="1">
    <location>
        <position position="41"/>
    </location>
    <ligand>
        <name>ATP</name>
        <dbReference type="ChEBI" id="CHEBI:30616"/>
    </ligand>
</feature>
<gene>
    <name evidence="3" type="ORF">CWI37_1133p0020</name>
</gene>
<dbReference type="PANTHER" id="PTHR11909">
    <property type="entry name" value="CASEIN KINASE-RELATED"/>
    <property type="match status" value="1"/>
</dbReference>
<accession>A0A4Q9KZE3</accession>
<comment type="caution">
    <text evidence="3">The sequence shown here is derived from an EMBL/GenBank/DDBJ whole genome shotgun (WGS) entry which is preliminary data.</text>
</comment>
<dbReference type="SUPFAM" id="SSF56112">
    <property type="entry name" value="Protein kinase-like (PK-like)"/>
    <property type="match status" value="1"/>
</dbReference>
<sequence>MDQDIIEELGDYKIIKVLGRGSFGTVYEAERKDNRSIYAIKAENMHAHPDQSMLKNEYTVYNEMKGLDGIIDVYYLGVSNDIYYLVMDKLGNSLEQIYEERNRNFSLKTICMIGKRMIDIIKGIHEKGRIYRDIKPENFLLSLDKKNIYLVDLGMTKRYVDLYSGKHIKLEINKKLTGTARYASINTHNGLEQSRRDDLESILYVLIYFSVGSLPWMGIHASTGKEKYQLIGKKKNEISPETLCKGIRGSKYFIKCLKYIRSIEFEEKPDYDRINFYFDSLMTSKNLENDGIYDWLVGYTEYETLNMYEDKKDVEICNIQGGNNRNKKKKKGFWKKLKSFISECGSSNHSS</sequence>
<dbReference type="EMBL" id="PITJ01001133">
    <property type="protein sequence ID" value="TBU00035.1"/>
    <property type="molecule type" value="Genomic_DNA"/>
</dbReference>
<dbReference type="Proteomes" id="UP000292362">
    <property type="component" value="Unassembled WGS sequence"/>
</dbReference>
<proteinExistence type="predicted"/>
<dbReference type="SMART" id="SM00220">
    <property type="entry name" value="S_TKc"/>
    <property type="match status" value="1"/>
</dbReference>
<name>A0A4Q9KZE3_9MICR</name>
<protein>
    <submittedName>
        <fullName evidence="3">Serine/threonine protein kinase</fullName>
    </submittedName>
</protein>
<reference evidence="3 4" key="1">
    <citation type="submission" date="2017-12" db="EMBL/GenBank/DDBJ databases">
        <authorList>
            <person name="Pombert J.-F."/>
            <person name="Haag K.L."/>
            <person name="Ebert D."/>
        </authorList>
    </citation>
    <scope>NUCLEOTIDE SEQUENCE [LARGE SCALE GENOMIC DNA]</scope>
    <source>
        <strain evidence="3">FI-OER-3-3</strain>
    </source>
</reference>
<dbReference type="PROSITE" id="PS50011">
    <property type="entry name" value="PROTEIN_KINASE_DOM"/>
    <property type="match status" value="1"/>
</dbReference>
<evidence type="ECO:0000256" key="1">
    <source>
        <dbReference type="PROSITE-ProRule" id="PRU10141"/>
    </source>
</evidence>
<keyword evidence="1" id="KW-0547">Nucleotide-binding</keyword>
<keyword evidence="3" id="KW-0808">Transferase</keyword>
<dbReference type="Gene3D" id="1.10.510.10">
    <property type="entry name" value="Transferase(Phosphotransferase) domain 1"/>
    <property type="match status" value="1"/>
</dbReference>
<dbReference type="InterPro" id="IPR050235">
    <property type="entry name" value="CK1_Ser-Thr_kinase"/>
</dbReference>
<keyword evidence="1" id="KW-0067">ATP-binding</keyword>
<organism evidence="3 4">
    <name type="scientific">Hamiltosporidium tvaerminnensis</name>
    <dbReference type="NCBI Taxonomy" id="1176355"/>
    <lineage>
        <taxon>Eukaryota</taxon>
        <taxon>Fungi</taxon>
        <taxon>Fungi incertae sedis</taxon>
        <taxon>Microsporidia</taxon>
        <taxon>Dubosqiidae</taxon>
        <taxon>Hamiltosporidium</taxon>
    </lineage>
</organism>